<dbReference type="Proteomes" id="UP000245921">
    <property type="component" value="Unassembled WGS sequence"/>
</dbReference>
<evidence type="ECO:0000256" key="9">
    <source>
        <dbReference type="PIRSR" id="PIRSR605856-50"/>
    </source>
</evidence>
<gene>
    <name evidence="13" type="ORF">C7380_10181</name>
</gene>
<dbReference type="InterPro" id="IPR050214">
    <property type="entry name" value="Cys_Synth/Cystath_Beta-Synth"/>
</dbReference>
<dbReference type="InterPro" id="IPR001926">
    <property type="entry name" value="TrpB-like_PALP"/>
</dbReference>
<evidence type="ECO:0000313" key="13">
    <source>
        <dbReference type="EMBL" id="PWJ96509.1"/>
    </source>
</evidence>
<dbReference type="InterPro" id="IPR005859">
    <property type="entry name" value="CysK"/>
</dbReference>
<dbReference type="InterPro" id="IPR005856">
    <property type="entry name" value="Cys_synth"/>
</dbReference>
<keyword evidence="4 11" id="KW-0028">Amino-acid biosynthesis</keyword>
<keyword evidence="14" id="KW-1185">Reference proteome</keyword>
<comment type="similarity">
    <text evidence="2 11">Belongs to the cysteine synthase/cystathionine beta-synthase family.</text>
</comment>
<evidence type="ECO:0000256" key="5">
    <source>
        <dbReference type="ARBA" id="ARBA00022679"/>
    </source>
</evidence>
<evidence type="ECO:0000256" key="7">
    <source>
        <dbReference type="ARBA" id="ARBA00023192"/>
    </source>
</evidence>
<dbReference type="EC" id="2.5.1.47" evidence="3 11"/>
<organism evidence="13 14">
    <name type="scientific">Oceanotoga teriensis</name>
    <dbReference type="NCBI Taxonomy" id="515440"/>
    <lineage>
        <taxon>Bacteria</taxon>
        <taxon>Thermotogati</taxon>
        <taxon>Thermotogota</taxon>
        <taxon>Thermotogae</taxon>
        <taxon>Petrotogales</taxon>
        <taxon>Petrotogaceae</taxon>
        <taxon>Oceanotoga</taxon>
    </lineage>
</organism>
<dbReference type="InterPro" id="IPR001216">
    <property type="entry name" value="P-phosphate_BS"/>
</dbReference>
<dbReference type="EMBL" id="QGGI01000001">
    <property type="protein sequence ID" value="PWJ96509.1"/>
    <property type="molecule type" value="Genomic_DNA"/>
</dbReference>
<dbReference type="SUPFAM" id="SSF53686">
    <property type="entry name" value="Tryptophan synthase beta subunit-like PLP-dependent enzymes"/>
    <property type="match status" value="1"/>
</dbReference>
<sequence>MIYTAIGNTPIITLSNIVKKGQIFIKLEKNNPAGSVKDRPAFFMIQDAEKNGFLGPHQKIIVEPTSGNTGIALASIGISKGYEVILTMPESMSLERRKVLELLGAKLVLTPAEKGMKGSIEKALEIKNELNAFMPNQFENPANPKAHEITTGPEILKQMDFNLDGFVAGVGTGGTISGIGKVLRNFFGECINISAVEPYESAVLSGGNPGKHKIQGIGAGFIPKNLNLEILDEIIKIESDEALEYQKRLAKEEGLFVGISSGANVAAAIKLLKKLGDNRRILTIACDSGERYMSLL</sequence>
<keyword evidence="6 9" id="KW-0663">Pyridoxal phosphate</keyword>
<dbReference type="InterPro" id="IPR036052">
    <property type="entry name" value="TrpB-like_PALP_sf"/>
</dbReference>
<evidence type="ECO:0000256" key="6">
    <source>
        <dbReference type="ARBA" id="ARBA00022898"/>
    </source>
</evidence>
<dbReference type="NCBIfam" id="TIGR01139">
    <property type="entry name" value="cysK"/>
    <property type="match status" value="1"/>
</dbReference>
<dbReference type="GO" id="GO:0004124">
    <property type="term" value="F:cysteine synthase activity"/>
    <property type="evidence" value="ECO:0007669"/>
    <property type="project" value="UniProtKB-UniRule"/>
</dbReference>
<keyword evidence="7 11" id="KW-0198">Cysteine biosynthesis</keyword>
<feature type="domain" description="Tryptophan synthase beta chain-like PALP" evidence="12">
    <location>
        <begin position="4"/>
        <end position="287"/>
    </location>
</feature>
<feature type="binding site" evidence="9">
    <location>
        <begin position="171"/>
        <end position="175"/>
    </location>
    <ligand>
        <name>pyridoxal 5'-phosphate</name>
        <dbReference type="ChEBI" id="CHEBI:597326"/>
    </ligand>
</feature>
<name>A0AA45HJQ5_9BACT</name>
<evidence type="ECO:0000313" key="14">
    <source>
        <dbReference type="Proteomes" id="UP000245921"/>
    </source>
</evidence>
<feature type="binding site" evidence="9">
    <location>
        <position position="68"/>
    </location>
    <ligand>
        <name>pyridoxal 5'-phosphate</name>
        <dbReference type="ChEBI" id="CHEBI:597326"/>
    </ligand>
</feature>
<feature type="binding site" evidence="9">
    <location>
        <position position="260"/>
    </location>
    <ligand>
        <name>pyridoxal 5'-phosphate</name>
        <dbReference type="ChEBI" id="CHEBI:597326"/>
    </ligand>
</feature>
<dbReference type="RefSeq" id="WP_109603503.1">
    <property type="nucleotide sequence ID" value="NZ_QGGI01000001.1"/>
</dbReference>
<dbReference type="GO" id="GO:0006535">
    <property type="term" value="P:cysteine biosynthetic process from serine"/>
    <property type="evidence" value="ECO:0007669"/>
    <property type="project" value="UniProtKB-UniRule"/>
</dbReference>
<accession>A0AA45HJQ5</accession>
<protein>
    <recommendedName>
        <fullName evidence="3 11">Cysteine synthase</fullName>
        <ecNumber evidence="3 11">2.5.1.47</ecNumber>
    </recommendedName>
</protein>
<evidence type="ECO:0000256" key="10">
    <source>
        <dbReference type="PIRSR" id="PIRSR605856-51"/>
    </source>
</evidence>
<dbReference type="AlphaFoldDB" id="A0AA45HJQ5"/>
<evidence type="ECO:0000256" key="4">
    <source>
        <dbReference type="ARBA" id="ARBA00022605"/>
    </source>
</evidence>
<evidence type="ECO:0000256" key="2">
    <source>
        <dbReference type="ARBA" id="ARBA00007103"/>
    </source>
</evidence>
<evidence type="ECO:0000259" key="12">
    <source>
        <dbReference type="Pfam" id="PF00291"/>
    </source>
</evidence>
<feature type="modified residue" description="N6-(pyridoxal phosphate)lysine" evidence="10">
    <location>
        <position position="37"/>
    </location>
</feature>
<dbReference type="Gene3D" id="3.40.50.1100">
    <property type="match status" value="2"/>
</dbReference>
<dbReference type="Pfam" id="PF00291">
    <property type="entry name" value="PALP"/>
    <property type="match status" value="1"/>
</dbReference>
<keyword evidence="5 11" id="KW-0808">Transferase</keyword>
<evidence type="ECO:0000256" key="1">
    <source>
        <dbReference type="ARBA" id="ARBA00001933"/>
    </source>
</evidence>
<comment type="catalytic activity">
    <reaction evidence="8 11">
        <text>O-acetyl-L-serine + hydrogen sulfide = L-cysteine + acetate</text>
        <dbReference type="Rhea" id="RHEA:14829"/>
        <dbReference type="ChEBI" id="CHEBI:29919"/>
        <dbReference type="ChEBI" id="CHEBI:30089"/>
        <dbReference type="ChEBI" id="CHEBI:35235"/>
        <dbReference type="ChEBI" id="CHEBI:58340"/>
        <dbReference type="EC" id="2.5.1.47"/>
    </reaction>
</comment>
<evidence type="ECO:0000256" key="8">
    <source>
        <dbReference type="ARBA" id="ARBA00047931"/>
    </source>
</evidence>
<dbReference type="PANTHER" id="PTHR10314">
    <property type="entry name" value="CYSTATHIONINE BETA-SYNTHASE"/>
    <property type="match status" value="1"/>
</dbReference>
<dbReference type="NCBIfam" id="TIGR01136">
    <property type="entry name" value="cysKM"/>
    <property type="match status" value="1"/>
</dbReference>
<dbReference type="FunFam" id="3.40.50.1100:FF:000006">
    <property type="entry name" value="Cysteine synthase"/>
    <property type="match status" value="1"/>
</dbReference>
<reference evidence="13 14" key="1">
    <citation type="submission" date="2018-05" db="EMBL/GenBank/DDBJ databases">
        <title>Genomic Encyclopedia of Type Strains, Phase IV (KMG-IV): sequencing the most valuable type-strain genomes for metagenomic binning, comparative biology and taxonomic classification.</title>
        <authorList>
            <person name="Goeker M."/>
        </authorList>
    </citation>
    <scope>NUCLEOTIDE SEQUENCE [LARGE SCALE GENOMIC DNA]</scope>
    <source>
        <strain evidence="13 14">DSM 24906</strain>
    </source>
</reference>
<evidence type="ECO:0000256" key="3">
    <source>
        <dbReference type="ARBA" id="ARBA00012681"/>
    </source>
</evidence>
<proteinExistence type="inferred from homology"/>
<evidence type="ECO:0000256" key="11">
    <source>
        <dbReference type="RuleBase" id="RU003985"/>
    </source>
</evidence>
<dbReference type="PROSITE" id="PS00901">
    <property type="entry name" value="CYS_SYNTHASE"/>
    <property type="match status" value="1"/>
</dbReference>
<comment type="cofactor">
    <cofactor evidence="1 9 11">
        <name>pyridoxal 5'-phosphate</name>
        <dbReference type="ChEBI" id="CHEBI:597326"/>
    </cofactor>
</comment>
<dbReference type="CDD" id="cd01561">
    <property type="entry name" value="CBS_like"/>
    <property type="match status" value="1"/>
</dbReference>
<comment type="caution">
    <text evidence="13">The sequence shown here is derived from an EMBL/GenBank/DDBJ whole genome shotgun (WGS) entry which is preliminary data.</text>
</comment>